<dbReference type="GO" id="GO:1990904">
    <property type="term" value="C:ribonucleoprotein complex"/>
    <property type="evidence" value="ECO:0007669"/>
    <property type="project" value="UniProtKB-KW"/>
</dbReference>
<dbReference type="SUPFAM" id="SSF47973">
    <property type="entry name" value="Ribosomal protein S7"/>
    <property type="match status" value="1"/>
</dbReference>
<dbReference type="AlphaFoldDB" id="Q4MYA5"/>
<protein>
    <submittedName>
        <fullName evidence="4">Ribosomal protein S7, putative</fullName>
    </submittedName>
</protein>
<name>Q4MYA5_THEPA</name>
<keyword evidence="3" id="KW-0687">Ribonucleoprotein</keyword>
<evidence type="ECO:0000256" key="2">
    <source>
        <dbReference type="ARBA" id="ARBA00022980"/>
    </source>
</evidence>
<dbReference type="EMBL" id="AAGK01000009">
    <property type="protein sequence ID" value="EAN30404.1"/>
    <property type="molecule type" value="Genomic_DNA"/>
</dbReference>
<evidence type="ECO:0000256" key="1">
    <source>
        <dbReference type="ARBA" id="ARBA00007151"/>
    </source>
</evidence>
<keyword evidence="5" id="KW-1185">Reference proteome</keyword>
<sequence>MVLKKLKRKNVENSAKKAVQYYNPFILNLLLNCINKNGKKNVCKNLVFNSSINIIKNNCFVEYFENLVLKPILPFKIISEKNKSKYIYTSAYKSISNLILNVCKFIRKHKKKVSFDFYFKNEINKLLNKNSNLHTLKKQFKVIFKNTSTINKKNIKKKSEKNLSINIIKLKKISMKYFNNYFTYHFLNYNSNNEHSFYSKKIFNTQSLIIKKNIKKLKYLKTI</sequence>
<accession>Q4MYA5</accession>
<dbReference type="GO" id="GO:0005840">
    <property type="term" value="C:ribosome"/>
    <property type="evidence" value="ECO:0007669"/>
    <property type="project" value="UniProtKB-KW"/>
</dbReference>
<comment type="caution">
    <text evidence="4">The sequence shown here is derived from an EMBL/GenBank/DDBJ whole genome shotgun (WGS) entry which is preliminary data.</text>
</comment>
<organism evidence="4 5">
    <name type="scientific">Theileria parva</name>
    <name type="common">East coast fever infection agent</name>
    <dbReference type="NCBI Taxonomy" id="5875"/>
    <lineage>
        <taxon>Eukaryota</taxon>
        <taxon>Sar</taxon>
        <taxon>Alveolata</taxon>
        <taxon>Apicomplexa</taxon>
        <taxon>Aconoidasida</taxon>
        <taxon>Piroplasmida</taxon>
        <taxon>Theileriidae</taxon>
        <taxon>Theileria</taxon>
    </lineage>
</organism>
<evidence type="ECO:0000313" key="4">
    <source>
        <dbReference type="EMBL" id="EAN30404.1"/>
    </source>
</evidence>
<dbReference type="InterPro" id="IPR036823">
    <property type="entry name" value="Ribosomal_uS7_dom_sf"/>
</dbReference>
<reference evidence="4 5" key="1">
    <citation type="journal article" date="2005" name="Science">
        <title>Genome sequence of Theileria parva, a bovine pathogen that transforms lymphocytes.</title>
        <authorList>
            <person name="Gardner M.J."/>
            <person name="Bishop R."/>
            <person name="Shah T."/>
            <person name="de Villiers E.P."/>
            <person name="Carlton J.M."/>
            <person name="Hall N."/>
            <person name="Ren Q."/>
            <person name="Paulsen I.T."/>
            <person name="Pain A."/>
            <person name="Berriman M."/>
            <person name="Wilson R.J.M."/>
            <person name="Sato S."/>
            <person name="Ralph S.A."/>
            <person name="Mann D.J."/>
            <person name="Xiong Z."/>
            <person name="Shallom S.J."/>
            <person name="Weidman J."/>
            <person name="Jiang L."/>
            <person name="Lynn J."/>
            <person name="Weaver B."/>
            <person name="Shoaibi A."/>
            <person name="Domingo A.R."/>
            <person name="Wasawo D."/>
            <person name="Crabtree J."/>
            <person name="Wortman J.R."/>
            <person name="Haas B."/>
            <person name="Angiuoli S.V."/>
            <person name="Creasy T.H."/>
            <person name="Lu C."/>
            <person name="Suh B."/>
            <person name="Silva J.C."/>
            <person name="Utterback T.R."/>
            <person name="Feldblyum T.V."/>
            <person name="Pertea M."/>
            <person name="Allen J."/>
            <person name="Nierman W.C."/>
            <person name="Taracha E.L.N."/>
            <person name="Salzberg S.L."/>
            <person name="White O.R."/>
            <person name="Fitzhugh H.A."/>
            <person name="Morzaria S."/>
            <person name="Venter J.C."/>
            <person name="Fraser C.M."/>
            <person name="Nene V."/>
        </authorList>
    </citation>
    <scope>NUCLEOTIDE SEQUENCE [LARGE SCALE GENOMIC DNA]</scope>
    <source>
        <strain evidence="4 5">Muguga</strain>
    </source>
</reference>
<dbReference type="GeneID" id="3882242"/>
<gene>
    <name evidence="4" type="ordered locus">TP05_0018</name>
</gene>
<dbReference type="Proteomes" id="UP000001949">
    <property type="component" value="Unassembled WGS sequence"/>
</dbReference>
<evidence type="ECO:0000313" key="5">
    <source>
        <dbReference type="Proteomes" id="UP000001949"/>
    </source>
</evidence>
<dbReference type="KEGG" id="tpv:TP05_0018"/>
<evidence type="ECO:0000256" key="3">
    <source>
        <dbReference type="ARBA" id="ARBA00023274"/>
    </source>
</evidence>
<dbReference type="VEuPathDB" id="PiroplasmaDB:TpMuguga_05g00018"/>
<keyword evidence="2 4" id="KW-0689">Ribosomal protein</keyword>
<comment type="similarity">
    <text evidence="1">Belongs to the universal ribosomal protein uS7 family.</text>
</comment>
<dbReference type="InParanoid" id="Q4MYA5"/>
<proteinExistence type="inferred from homology"/>